<evidence type="ECO:0000313" key="1">
    <source>
        <dbReference type="EMBL" id="CAF4274586.1"/>
    </source>
</evidence>
<evidence type="ECO:0000313" key="2">
    <source>
        <dbReference type="Proteomes" id="UP000681967"/>
    </source>
</evidence>
<protein>
    <submittedName>
        <fullName evidence="1">Uncharacterized protein</fullName>
    </submittedName>
</protein>
<proteinExistence type="predicted"/>
<name>A0A8S2TBV0_9BILA</name>
<sequence length="54" mass="6331">FNERITSSGSRHKLPLTEDQQVVLSDKYQIYDMKDAKVRRSNSYSQTLNNRLKA</sequence>
<reference evidence="1" key="1">
    <citation type="submission" date="2021-02" db="EMBL/GenBank/DDBJ databases">
        <authorList>
            <person name="Nowell W R."/>
        </authorList>
    </citation>
    <scope>NUCLEOTIDE SEQUENCE</scope>
</reference>
<feature type="non-terminal residue" evidence="1">
    <location>
        <position position="1"/>
    </location>
</feature>
<gene>
    <name evidence="1" type="ORF">BYL167_LOCUS26454</name>
</gene>
<dbReference type="Proteomes" id="UP000681967">
    <property type="component" value="Unassembled WGS sequence"/>
</dbReference>
<feature type="non-terminal residue" evidence="1">
    <location>
        <position position="54"/>
    </location>
</feature>
<organism evidence="1 2">
    <name type="scientific">Rotaria magnacalcarata</name>
    <dbReference type="NCBI Taxonomy" id="392030"/>
    <lineage>
        <taxon>Eukaryota</taxon>
        <taxon>Metazoa</taxon>
        <taxon>Spiralia</taxon>
        <taxon>Gnathifera</taxon>
        <taxon>Rotifera</taxon>
        <taxon>Eurotatoria</taxon>
        <taxon>Bdelloidea</taxon>
        <taxon>Philodinida</taxon>
        <taxon>Philodinidae</taxon>
        <taxon>Rotaria</taxon>
    </lineage>
</organism>
<accession>A0A8S2TBV0</accession>
<comment type="caution">
    <text evidence="1">The sequence shown here is derived from an EMBL/GenBank/DDBJ whole genome shotgun (WGS) entry which is preliminary data.</text>
</comment>
<dbReference type="EMBL" id="CAJOBH010030485">
    <property type="protein sequence ID" value="CAF4274586.1"/>
    <property type="molecule type" value="Genomic_DNA"/>
</dbReference>
<dbReference type="AlphaFoldDB" id="A0A8S2TBV0"/>